<evidence type="ECO:0000313" key="1">
    <source>
        <dbReference type="EMBL" id="KAL3657461.1"/>
    </source>
</evidence>
<comment type="caution">
    <text evidence="1">The sequence shown here is derived from an EMBL/GenBank/DDBJ whole genome shotgun (WGS) entry which is preliminary data.</text>
</comment>
<keyword evidence="2" id="KW-1185">Reference proteome</keyword>
<dbReference type="AlphaFoldDB" id="A0ABD3EW11"/>
<proteinExistence type="predicted"/>
<name>A0ABD3EW11_9STRA</name>
<dbReference type="EMBL" id="JBIMZQ010000064">
    <property type="protein sequence ID" value="KAL3657461.1"/>
    <property type="molecule type" value="Genomic_DNA"/>
</dbReference>
<organism evidence="1 2">
    <name type="scientific">Phytophthora oleae</name>
    <dbReference type="NCBI Taxonomy" id="2107226"/>
    <lineage>
        <taxon>Eukaryota</taxon>
        <taxon>Sar</taxon>
        <taxon>Stramenopiles</taxon>
        <taxon>Oomycota</taxon>
        <taxon>Peronosporomycetes</taxon>
        <taxon>Peronosporales</taxon>
        <taxon>Peronosporaceae</taxon>
        <taxon>Phytophthora</taxon>
    </lineage>
</organism>
<reference evidence="1 2" key="1">
    <citation type="submission" date="2024-09" db="EMBL/GenBank/DDBJ databases">
        <title>Genome sequencing and assembly of Phytophthora oleae, isolate VK10A, causative agent of rot of olive drupes.</title>
        <authorList>
            <person name="Conti Taguali S."/>
            <person name="Riolo M."/>
            <person name="La Spada F."/>
            <person name="Cacciola S.O."/>
            <person name="Dionisio G."/>
        </authorList>
    </citation>
    <scope>NUCLEOTIDE SEQUENCE [LARGE SCALE GENOMIC DNA]</scope>
    <source>
        <strain evidence="1 2">VK10A</strain>
    </source>
</reference>
<accession>A0ABD3EW11</accession>
<protein>
    <submittedName>
        <fullName evidence="1">Uncharacterized protein</fullName>
    </submittedName>
</protein>
<gene>
    <name evidence="1" type="ORF">V7S43_017600</name>
</gene>
<sequence length="94" mass="10479">MVGRQRATSGVEVMNHRLFATKEEAPNDRYRTQAVLALLKRRARADRDHNAITATLIGVAKARRGMTQCTSVGRSRGRICSVTLCNERLVNPTK</sequence>
<evidence type="ECO:0000313" key="2">
    <source>
        <dbReference type="Proteomes" id="UP001632037"/>
    </source>
</evidence>
<dbReference type="Proteomes" id="UP001632037">
    <property type="component" value="Unassembled WGS sequence"/>
</dbReference>